<accession>A0ABU7J8W2</accession>
<keyword evidence="1" id="KW-0812">Transmembrane</keyword>
<feature type="transmembrane region" description="Helical" evidence="1">
    <location>
        <begin position="33"/>
        <end position="59"/>
    </location>
</feature>
<organism evidence="3 4">
    <name type="scientific">Alkalimonas cellulosilytica</name>
    <dbReference type="NCBI Taxonomy" id="3058395"/>
    <lineage>
        <taxon>Bacteria</taxon>
        <taxon>Pseudomonadati</taxon>
        <taxon>Pseudomonadota</taxon>
        <taxon>Gammaproteobacteria</taxon>
        <taxon>Alkalimonas</taxon>
    </lineage>
</organism>
<protein>
    <submittedName>
        <fullName evidence="3">CPBP family intramembrane metalloprotease</fullName>
        <ecNumber evidence="3">3.4.-.-</ecNumber>
    </submittedName>
</protein>
<feature type="transmembrane region" description="Helical" evidence="1">
    <location>
        <begin position="215"/>
        <end position="232"/>
    </location>
</feature>
<comment type="caution">
    <text evidence="3">The sequence shown here is derived from an EMBL/GenBank/DDBJ whole genome shotgun (WGS) entry which is preliminary data.</text>
</comment>
<evidence type="ECO:0000313" key="3">
    <source>
        <dbReference type="EMBL" id="MEE2002670.1"/>
    </source>
</evidence>
<name>A0ABU7J8W2_9GAMM</name>
<dbReference type="EMBL" id="JAUHLI010000015">
    <property type="protein sequence ID" value="MEE2002670.1"/>
    <property type="molecule type" value="Genomic_DNA"/>
</dbReference>
<feature type="transmembrane region" description="Helical" evidence="1">
    <location>
        <begin position="192"/>
        <end position="209"/>
    </location>
</feature>
<gene>
    <name evidence="3" type="ORF">QWY20_14515</name>
</gene>
<feature type="domain" description="CAAX prenyl protease 2/Lysostaphin resistance protein A-like" evidence="2">
    <location>
        <begin position="162"/>
        <end position="252"/>
    </location>
</feature>
<sequence>MTMDSINPLVTETVAASSAKPPPKQHSRFSRSLWWLLAVVVTYFIAAFLYAVGVGVYMAATQPDLPQAEGAALLSDHLLSPNGITSMYLATAIPVLLVLLKAASFPRQHWSQTLAFTSVAARCYLPWLAAFAGYYLCAWLVNWLWPVEPGAFIESIAGVRHLGLFVTMVLVAPVVEELVFRGYFFQAWRHSFLGLWGTLLATSMLFTLIHAGQYPLLMMAMLFSFSLILGLAREKTGSLYVPIALHALNNLLAFIVINWLGYI</sequence>
<keyword evidence="1" id="KW-0472">Membrane</keyword>
<dbReference type="PANTHER" id="PTHR36435">
    <property type="entry name" value="SLR1288 PROTEIN"/>
    <property type="match status" value="1"/>
</dbReference>
<evidence type="ECO:0000313" key="4">
    <source>
        <dbReference type="Proteomes" id="UP001336314"/>
    </source>
</evidence>
<dbReference type="RefSeq" id="WP_330129724.1">
    <property type="nucleotide sequence ID" value="NZ_JAUHLI010000015.1"/>
</dbReference>
<feature type="transmembrane region" description="Helical" evidence="1">
    <location>
        <begin position="79"/>
        <end position="100"/>
    </location>
</feature>
<feature type="transmembrane region" description="Helical" evidence="1">
    <location>
        <begin position="239"/>
        <end position="260"/>
    </location>
</feature>
<dbReference type="InterPro" id="IPR052710">
    <property type="entry name" value="CAAX_protease"/>
</dbReference>
<feature type="transmembrane region" description="Helical" evidence="1">
    <location>
        <begin position="161"/>
        <end position="180"/>
    </location>
</feature>
<dbReference type="PANTHER" id="PTHR36435:SF1">
    <property type="entry name" value="CAAX AMINO TERMINAL PROTEASE FAMILY PROTEIN"/>
    <property type="match status" value="1"/>
</dbReference>
<dbReference type="GO" id="GO:0008237">
    <property type="term" value="F:metallopeptidase activity"/>
    <property type="evidence" value="ECO:0007669"/>
    <property type="project" value="UniProtKB-KW"/>
</dbReference>
<keyword evidence="3" id="KW-0482">Metalloprotease</keyword>
<proteinExistence type="predicted"/>
<keyword evidence="3" id="KW-0378">Hydrolase</keyword>
<keyword evidence="1" id="KW-1133">Transmembrane helix</keyword>
<dbReference type="Proteomes" id="UP001336314">
    <property type="component" value="Unassembled WGS sequence"/>
</dbReference>
<feature type="transmembrane region" description="Helical" evidence="1">
    <location>
        <begin position="121"/>
        <end position="141"/>
    </location>
</feature>
<evidence type="ECO:0000256" key="1">
    <source>
        <dbReference type="SAM" id="Phobius"/>
    </source>
</evidence>
<evidence type="ECO:0000259" key="2">
    <source>
        <dbReference type="Pfam" id="PF02517"/>
    </source>
</evidence>
<dbReference type="InterPro" id="IPR003675">
    <property type="entry name" value="Rce1/LyrA-like_dom"/>
</dbReference>
<dbReference type="EC" id="3.4.-.-" evidence="3"/>
<reference evidence="3 4" key="1">
    <citation type="submission" date="2023-07" db="EMBL/GenBank/DDBJ databases">
        <title>Alkalimonas sp., MEB108 novel, alkaliphilic bacterium isolated from Lonar Lake, India.</title>
        <authorList>
            <person name="Joshi A."/>
            <person name="Thite S."/>
        </authorList>
    </citation>
    <scope>NUCLEOTIDE SEQUENCE [LARGE SCALE GENOMIC DNA]</scope>
    <source>
        <strain evidence="3 4">MEB108</strain>
    </source>
</reference>
<keyword evidence="4" id="KW-1185">Reference proteome</keyword>
<keyword evidence="3" id="KW-0645">Protease</keyword>
<dbReference type="Pfam" id="PF02517">
    <property type="entry name" value="Rce1-like"/>
    <property type="match status" value="1"/>
</dbReference>